<accession>A0A1G1YHZ9</accession>
<evidence type="ECO:0000313" key="3">
    <source>
        <dbReference type="EMBL" id="OGY51985.1"/>
    </source>
</evidence>
<dbReference type="EMBL" id="MHIM01000027">
    <property type="protein sequence ID" value="OGY51985.1"/>
    <property type="molecule type" value="Genomic_DNA"/>
</dbReference>
<dbReference type="AlphaFoldDB" id="A0A1G1YHZ9"/>
<name>A0A1G1YHZ9_9BACT</name>
<keyword evidence="1" id="KW-1133">Transmembrane helix</keyword>
<proteinExistence type="predicted"/>
<feature type="domain" description="DUF5659" evidence="2">
    <location>
        <begin position="12"/>
        <end position="90"/>
    </location>
</feature>
<keyword evidence="1" id="KW-0812">Transmembrane</keyword>
<dbReference type="Pfam" id="PF18903">
    <property type="entry name" value="DUF5659"/>
    <property type="match status" value="1"/>
</dbReference>
<comment type="caution">
    <text evidence="3">The sequence shown here is derived from an EMBL/GenBank/DDBJ whole genome shotgun (WGS) entry which is preliminary data.</text>
</comment>
<dbReference type="InterPro" id="IPR043718">
    <property type="entry name" value="DUF5659"/>
</dbReference>
<evidence type="ECO:0000313" key="4">
    <source>
        <dbReference type="Proteomes" id="UP000177376"/>
    </source>
</evidence>
<organism evidence="3 4">
    <name type="scientific">Candidatus Buchananbacteria bacterium RIFCSPLOWO2_01_FULL_39_33</name>
    <dbReference type="NCBI Taxonomy" id="1797543"/>
    <lineage>
        <taxon>Bacteria</taxon>
        <taxon>Candidatus Buchananiibacteriota</taxon>
    </lineage>
</organism>
<feature type="transmembrane region" description="Helical" evidence="1">
    <location>
        <begin position="12"/>
        <end position="30"/>
    </location>
</feature>
<reference evidence="3 4" key="1">
    <citation type="journal article" date="2016" name="Nat. Commun.">
        <title>Thousands of microbial genomes shed light on interconnected biogeochemical processes in an aquifer system.</title>
        <authorList>
            <person name="Anantharaman K."/>
            <person name="Brown C.T."/>
            <person name="Hug L.A."/>
            <person name="Sharon I."/>
            <person name="Castelle C.J."/>
            <person name="Probst A.J."/>
            <person name="Thomas B.C."/>
            <person name="Singh A."/>
            <person name="Wilkins M.J."/>
            <person name="Karaoz U."/>
            <person name="Brodie E.L."/>
            <person name="Williams K.H."/>
            <person name="Hubbard S.S."/>
            <person name="Banfield J.F."/>
        </authorList>
    </citation>
    <scope>NUCLEOTIDE SEQUENCE [LARGE SCALE GENOMIC DNA]</scope>
</reference>
<sequence>MRKTKTTKQDDRYFRISSFYAAAFLFAKGLELVNVDKITDPKRAQFVFRDTPERELFLENYNFGKEDAPEAMVDARKFVTAIKMLKDKLYQDKF</sequence>
<protein>
    <recommendedName>
        <fullName evidence="2">DUF5659 domain-containing protein</fullName>
    </recommendedName>
</protein>
<dbReference type="Proteomes" id="UP000177376">
    <property type="component" value="Unassembled WGS sequence"/>
</dbReference>
<evidence type="ECO:0000256" key="1">
    <source>
        <dbReference type="SAM" id="Phobius"/>
    </source>
</evidence>
<gene>
    <name evidence="3" type="ORF">A3A02_03430</name>
</gene>
<keyword evidence="1" id="KW-0472">Membrane</keyword>
<evidence type="ECO:0000259" key="2">
    <source>
        <dbReference type="Pfam" id="PF18903"/>
    </source>
</evidence>